<reference evidence="1" key="1">
    <citation type="submission" date="2020-05" db="EMBL/GenBank/DDBJ databases">
        <authorList>
            <person name="Chiriac C."/>
            <person name="Salcher M."/>
            <person name="Ghai R."/>
            <person name="Kavagutti S V."/>
        </authorList>
    </citation>
    <scope>NUCLEOTIDE SEQUENCE</scope>
</reference>
<protein>
    <submittedName>
        <fullName evidence="1">Unannotated protein</fullName>
    </submittedName>
</protein>
<accession>A0A6J6YBL1</accession>
<dbReference type="AntiFam" id="ANF00095">
    <property type="entry name" value="Shadow ORF (opposite ABC transporters)"/>
</dbReference>
<dbReference type="AlphaFoldDB" id="A0A6J6YBL1"/>
<sequence length="194" mass="21601">MSEEHAGWGLLDELAAVHHGDFIGVAGNDTKVVSNKNHRHVAIAALFADELQNLRLHRDVERSGGFVCKQQCGAARQGNSDHCSLTHAARQFVWVLIEAAGRFGNSHIAQQPLGGCAGVGSRHIEMQVEWFSDLLTNLHQRVERCHWVLEHHRHFASPETTHLLGGQSKNLLALKLHRTRCDGVRTGQQTHQRT</sequence>
<proteinExistence type="predicted"/>
<gene>
    <name evidence="1" type="ORF">UFOPK2992_01262</name>
</gene>
<dbReference type="EMBL" id="CAFAAI010000225">
    <property type="protein sequence ID" value="CAB4805573.1"/>
    <property type="molecule type" value="Genomic_DNA"/>
</dbReference>
<organism evidence="1">
    <name type="scientific">freshwater metagenome</name>
    <dbReference type="NCBI Taxonomy" id="449393"/>
    <lineage>
        <taxon>unclassified sequences</taxon>
        <taxon>metagenomes</taxon>
        <taxon>ecological metagenomes</taxon>
    </lineage>
</organism>
<evidence type="ECO:0000313" key="1">
    <source>
        <dbReference type="EMBL" id="CAB4805573.1"/>
    </source>
</evidence>
<name>A0A6J6YBL1_9ZZZZ</name>